<dbReference type="PROSITE" id="PS00077">
    <property type="entry name" value="COX1_CUB"/>
    <property type="match status" value="1"/>
</dbReference>
<evidence type="ECO:0000256" key="1">
    <source>
        <dbReference type="ARBA" id="ARBA00001971"/>
    </source>
</evidence>
<comment type="similarity">
    <text evidence="4 9">Belongs to the heme-copper respiratory oxidase family.</text>
</comment>
<protein>
    <recommendedName>
        <fullName evidence="5 9">Cytochrome c oxidase subunit 1</fullName>
        <ecNumber evidence="9">7.1.1.9</ecNumber>
    </recommendedName>
</protein>
<feature type="transmembrane region" description="Helical" evidence="10">
    <location>
        <begin position="413"/>
        <end position="435"/>
    </location>
</feature>
<dbReference type="AlphaFoldDB" id="A0A5C1H8J1"/>
<dbReference type="PANTHER" id="PTHR10422:SF18">
    <property type="entry name" value="CYTOCHROME C OXIDASE SUBUNIT 1"/>
    <property type="match status" value="1"/>
</dbReference>
<evidence type="ECO:0000256" key="6">
    <source>
        <dbReference type="ARBA" id="ARBA00022692"/>
    </source>
</evidence>
<dbReference type="EMBL" id="MK948426">
    <property type="protein sequence ID" value="QEM01940.1"/>
    <property type="molecule type" value="Genomic_DNA"/>
</dbReference>
<evidence type="ECO:0000256" key="9">
    <source>
        <dbReference type="RuleBase" id="RU000369"/>
    </source>
</evidence>
<comment type="subcellular location">
    <subcellularLocation>
        <location evidence="2">Membrane</location>
        <topology evidence="2">Multi-pass membrane protein</topology>
    </subcellularLocation>
    <subcellularLocation>
        <location evidence="9">Mitochondrion inner membrane</location>
        <topology evidence="9">Multi-pass membrane protein</topology>
    </subcellularLocation>
</comment>
<evidence type="ECO:0000256" key="5">
    <source>
        <dbReference type="ARBA" id="ARBA00015947"/>
    </source>
</evidence>
<dbReference type="UniPathway" id="UPA00705"/>
<dbReference type="EC" id="7.1.1.9" evidence="9"/>
<name>A0A5C1H8J1_9BIVA</name>
<evidence type="ECO:0000256" key="4">
    <source>
        <dbReference type="ARBA" id="ARBA00009578"/>
    </source>
</evidence>
<dbReference type="PROSITE" id="PS50855">
    <property type="entry name" value="COX1"/>
    <property type="match status" value="1"/>
</dbReference>
<geneLocation type="mitochondrion" evidence="12"/>
<evidence type="ECO:0000313" key="12">
    <source>
        <dbReference type="EMBL" id="QEM01940.1"/>
    </source>
</evidence>
<accession>A0A5C1H8J1</accession>
<dbReference type="SUPFAM" id="SSF81442">
    <property type="entry name" value="Cytochrome c oxidase subunit I-like"/>
    <property type="match status" value="1"/>
</dbReference>
<feature type="transmembrane region" description="Helical" evidence="10">
    <location>
        <begin position="221"/>
        <end position="242"/>
    </location>
</feature>
<comment type="function">
    <text evidence="9">Component of the cytochrome c oxidase, the last enzyme in the mitochondrial electron transport chain which drives oxidative phosphorylation. The respiratory chain contains 3 multisubunit complexes succinate dehydrogenase (complex II, CII), ubiquinol-cytochrome c oxidoreductase (cytochrome b-c1 complex, complex III, CIII) and cytochrome c oxidase (complex IV, CIV), that cooperate to transfer electrons derived from NADH and succinate to molecular oxygen, creating an electrochemical gradient over the inner membrane that drives transmembrane transport and the ATP synthase. Cytochrome c oxidase is the component of the respiratory chain that catalyzes the reduction of oxygen to water. Electrons originating from reduced cytochrome c in the intermembrane space (IMS) are transferred via the dinuclear copper A center (CU(A)) of subunit 2 and heme A of subunit 1 to the active site in subunit 1, a binuclear center (BNC) formed by heme A3 and copper B (CU(B)). The BNC reduces molecular oxygen to 2 water molecules using 4 electrons from cytochrome c in the IMS and 4 protons from the mitochondrial matrix.</text>
</comment>
<dbReference type="GO" id="GO:0006123">
    <property type="term" value="P:mitochondrial electron transport, cytochrome c to oxygen"/>
    <property type="evidence" value="ECO:0007669"/>
    <property type="project" value="TreeGrafter"/>
</dbReference>
<dbReference type="InterPro" id="IPR023615">
    <property type="entry name" value="Cyt_c_Oxase_su1_BS"/>
</dbReference>
<dbReference type="Pfam" id="PF00115">
    <property type="entry name" value="COX1"/>
    <property type="match status" value="1"/>
</dbReference>
<gene>
    <name evidence="12" type="primary">COX1</name>
</gene>
<evidence type="ECO:0000256" key="10">
    <source>
        <dbReference type="SAM" id="Phobius"/>
    </source>
</evidence>
<dbReference type="GO" id="GO:0046872">
    <property type="term" value="F:metal ion binding"/>
    <property type="evidence" value="ECO:0007669"/>
    <property type="project" value="UniProtKB-KW"/>
</dbReference>
<feature type="domain" description="Cytochrome oxidase subunit I profile" evidence="11">
    <location>
        <begin position="81"/>
        <end position="595"/>
    </location>
</feature>
<feature type="transmembrane region" description="Helical" evidence="10">
    <location>
        <begin position="349"/>
        <end position="367"/>
    </location>
</feature>
<dbReference type="GO" id="GO:0045277">
    <property type="term" value="C:respiratory chain complex IV"/>
    <property type="evidence" value="ECO:0007669"/>
    <property type="project" value="InterPro"/>
</dbReference>
<feature type="transmembrane region" description="Helical" evidence="10">
    <location>
        <begin position="379"/>
        <end position="401"/>
    </location>
</feature>
<evidence type="ECO:0000259" key="11">
    <source>
        <dbReference type="PROSITE" id="PS50855"/>
    </source>
</evidence>
<dbReference type="PANTHER" id="PTHR10422">
    <property type="entry name" value="CYTOCHROME C OXIDASE SUBUNIT 1"/>
    <property type="match status" value="1"/>
</dbReference>
<comment type="catalytic activity">
    <reaction evidence="9">
        <text>4 Fe(II)-[cytochrome c] + O2 + 8 H(+)(in) = 4 Fe(III)-[cytochrome c] + 2 H2O + 4 H(+)(out)</text>
        <dbReference type="Rhea" id="RHEA:11436"/>
        <dbReference type="Rhea" id="RHEA-COMP:10350"/>
        <dbReference type="Rhea" id="RHEA-COMP:14399"/>
        <dbReference type="ChEBI" id="CHEBI:15377"/>
        <dbReference type="ChEBI" id="CHEBI:15378"/>
        <dbReference type="ChEBI" id="CHEBI:15379"/>
        <dbReference type="ChEBI" id="CHEBI:29033"/>
        <dbReference type="ChEBI" id="CHEBI:29034"/>
        <dbReference type="EC" id="7.1.1.9"/>
    </reaction>
</comment>
<organism evidence="12">
    <name type="scientific">Archivesica marissinica</name>
    <dbReference type="NCBI Taxonomy" id="2291877"/>
    <lineage>
        <taxon>Eukaryota</taxon>
        <taxon>Metazoa</taxon>
        <taxon>Spiralia</taxon>
        <taxon>Lophotrochozoa</taxon>
        <taxon>Mollusca</taxon>
        <taxon>Bivalvia</taxon>
        <taxon>Autobranchia</taxon>
        <taxon>Heteroconchia</taxon>
        <taxon>Euheterodonta</taxon>
        <taxon>Imparidentia</taxon>
        <taxon>Neoheterodontei</taxon>
        <taxon>Venerida</taxon>
        <taxon>Glossoidea</taxon>
        <taxon>Vesicomyidae</taxon>
        <taxon>Archivesica</taxon>
    </lineage>
</organism>
<dbReference type="GO" id="GO:0004129">
    <property type="term" value="F:cytochrome-c oxidase activity"/>
    <property type="evidence" value="ECO:0007669"/>
    <property type="project" value="UniProtKB-EC"/>
</dbReference>
<feature type="transmembrane region" description="Helical" evidence="10">
    <location>
        <begin position="525"/>
        <end position="549"/>
    </location>
</feature>
<keyword evidence="9" id="KW-0408">Iron</keyword>
<dbReference type="InterPro" id="IPR036927">
    <property type="entry name" value="Cyt_c_oxase-like_su1_sf"/>
</dbReference>
<feature type="transmembrane region" description="Helical" evidence="10">
    <location>
        <begin position="319"/>
        <end position="337"/>
    </location>
</feature>
<keyword evidence="9" id="KW-0249">Electron transport</keyword>
<dbReference type="GO" id="GO:0015990">
    <property type="term" value="P:electron transport coupled proton transport"/>
    <property type="evidence" value="ECO:0007669"/>
    <property type="project" value="TreeGrafter"/>
</dbReference>
<keyword evidence="9" id="KW-0479">Metal-binding</keyword>
<feature type="transmembrane region" description="Helical" evidence="10">
    <location>
        <begin position="132"/>
        <end position="155"/>
    </location>
</feature>
<keyword evidence="9" id="KW-0813">Transport</keyword>
<evidence type="ECO:0000256" key="8">
    <source>
        <dbReference type="ARBA" id="ARBA00023136"/>
    </source>
</evidence>
<proteinExistence type="inferred from homology"/>
<evidence type="ECO:0000256" key="7">
    <source>
        <dbReference type="ARBA" id="ARBA00022989"/>
    </source>
</evidence>
<dbReference type="Gene3D" id="1.20.210.10">
    <property type="entry name" value="Cytochrome c oxidase-like, subunit I domain"/>
    <property type="match status" value="1"/>
</dbReference>
<keyword evidence="9" id="KW-0349">Heme</keyword>
<keyword evidence="9" id="KW-0186">Copper</keyword>
<feature type="transmembrane region" description="Helical" evidence="10">
    <location>
        <begin position="493"/>
        <end position="513"/>
    </location>
</feature>
<feature type="transmembrane region" description="Helical" evidence="10">
    <location>
        <begin position="27"/>
        <end position="47"/>
    </location>
</feature>
<sequence>MWYWGSWLIMFVVERVAKSLMSVYKFVFFYTFSSLSSYVKSLFFVLVLGVREVLLDLKGVIWSFSGVSSVPFYKRSVIRRWLFSSNHKDIGTLYFFFSIWAGLMGTAFSIIIRFELAMPGAGVLGDSHLYQVVVTAHGLLMIFFLVMPMMIGGFGNWLVPLMLQIPDMAFPRMNNLSFWLMPSSVLMLLGSAYVESGAGTGWTIYPPLSSIMGHAGPSVDFVILSLHLGGVSSILASINFVVTSLCMRVEALSLLRVTMFVWCVAVTGFLLIIAMPVLAGSLTMLLTDRNFNTSFFDPAGLGDPILFVHLFWFFGHPEVYILILPGFGIISHVVKVGSSKLELFGKVPMIYAVLSIGFLGFIVWGHHMFTVGMNVDSRAYFSTVTLIIAIPTGVKVFSWLATMSGGYVRWWPMMYWAMGFLFLFTVGGITGIVLASASLDVMMHDSYYVIAHFHYVLSMGAVFSLFAGFHFWYPLVTGLGLHPLWSRGQFWTMFIGVNVTFFPQHLMGLLGMPRRYSDYSDSLHGLNLFSSWGSTVSLVSLFTFLFIIWESMLSQRCLVFPLVYGTEAEWSFRGYPLRFHNRSQNSFGFNAKDIKKKLLWWMKMDRHSAV</sequence>
<evidence type="ECO:0000256" key="2">
    <source>
        <dbReference type="ARBA" id="ARBA00004141"/>
    </source>
</evidence>
<reference evidence="12" key="1">
    <citation type="submission" date="2019-05" db="EMBL/GenBank/DDBJ databases">
        <title>The complete mitochondrial genome of Calyptogena marissinica (Heterodonta: Veneroida: Vesicomyidae): insight into the deep-sea adaptive evolution of vesicomyids.</title>
        <authorList>
            <person name="Yang M."/>
            <person name="Gong L."/>
            <person name="Sui J."/>
            <person name="Li X."/>
        </authorList>
    </citation>
    <scope>NUCLEOTIDE SEQUENCE</scope>
</reference>
<feature type="transmembrane region" description="Helical" evidence="10">
    <location>
        <begin position="176"/>
        <end position="194"/>
    </location>
</feature>
<keyword evidence="7 10" id="KW-1133">Transmembrane helix</keyword>
<keyword evidence="9 12" id="KW-0496">Mitochondrion</keyword>
<feature type="transmembrane region" description="Helical" evidence="10">
    <location>
        <begin position="254"/>
        <end position="275"/>
    </location>
</feature>
<comment type="pathway">
    <text evidence="3 9">Energy metabolism; oxidative phosphorylation.</text>
</comment>
<keyword evidence="9" id="KW-0679">Respiratory chain</keyword>
<dbReference type="InterPro" id="IPR000883">
    <property type="entry name" value="Cyt_C_Oxase_1"/>
</dbReference>
<comment type="cofactor">
    <cofactor evidence="1">
        <name>heme</name>
        <dbReference type="ChEBI" id="CHEBI:30413"/>
    </cofactor>
</comment>
<keyword evidence="6 9" id="KW-0812">Transmembrane</keyword>
<evidence type="ECO:0000256" key="3">
    <source>
        <dbReference type="ARBA" id="ARBA00004673"/>
    </source>
</evidence>
<feature type="transmembrane region" description="Helical" evidence="10">
    <location>
        <begin position="447"/>
        <end position="473"/>
    </location>
</feature>
<feature type="transmembrane region" description="Helical" evidence="10">
    <location>
        <begin position="93"/>
        <end position="112"/>
    </location>
</feature>
<dbReference type="GO" id="GO:0020037">
    <property type="term" value="F:heme binding"/>
    <property type="evidence" value="ECO:0007669"/>
    <property type="project" value="InterPro"/>
</dbReference>
<dbReference type="CDD" id="cd01663">
    <property type="entry name" value="Cyt_c_Oxidase_I"/>
    <property type="match status" value="1"/>
</dbReference>
<dbReference type="InterPro" id="IPR023616">
    <property type="entry name" value="Cyt_c_oxase-like_su1_dom"/>
</dbReference>
<keyword evidence="8 9" id="KW-0472">Membrane</keyword>
<dbReference type="GO" id="GO:0005743">
    <property type="term" value="C:mitochondrial inner membrane"/>
    <property type="evidence" value="ECO:0007669"/>
    <property type="project" value="UniProtKB-SubCell"/>
</dbReference>
<dbReference type="InterPro" id="IPR033944">
    <property type="entry name" value="Cyt_c_oxase_su1_dom"/>
</dbReference>
<keyword evidence="9" id="KW-0999">Mitochondrion inner membrane</keyword>
<dbReference type="PRINTS" id="PR01165">
    <property type="entry name" value="CYCOXIDASEI"/>
</dbReference>